<feature type="transmembrane region" description="Helical" evidence="5">
    <location>
        <begin position="84"/>
        <end position="106"/>
    </location>
</feature>
<dbReference type="EMBL" id="CP013213">
    <property type="protein sequence ID" value="AMC92825.1"/>
    <property type="molecule type" value="Genomic_DNA"/>
</dbReference>
<feature type="domain" description="Cation/H+ exchanger transmembrane" evidence="6">
    <location>
        <begin position="10"/>
        <end position="379"/>
    </location>
</feature>
<dbReference type="AlphaFoldDB" id="A0A0X8GYM6"/>
<dbReference type="OrthoDB" id="9790604at2"/>
<dbReference type="GO" id="GO:0015297">
    <property type="term" value="F:antiporter activity"/>
    <property type="evidence" value="ECO:0007669"/>
    <property type="project" value="InterPro"/>
</dbReference>
<dbReference type="STRING" id="1514105.AOC36_02135"/>
<dbReference type="KEGG" id="erl:AOC36_02135"/>
<evidence type="ECO:0000256" key="3">
    <source>
        <dbReference type="ARBA" id="ARBA00022989"/>
    </source>
</evidence>
<dbReference type="PANTHER" id="PTHR31102">
    <property type="match status" value="1"/>
</dbReference>
<evidence type="ECO:0000259" key="6">
    <source>
        <dbReference type="Pfam" id="PF00999"/>
    </source>
</evidence>
<evidence type="ECO:0000256" key="4">
    <source>
        <dbReference type="ARBA" id="ARBA00023136"/>
    </source>
</evidence>
<gene>
    <name evidence="7" type="ORF">AOC36_02135</name>
</gene>
<evidence type="ECO:0000256" key="5">
    <source>
        <dbReference type="SAM" id="Phobius"/>
    </source>
</evidence>
<reference evidence="7 8" key="1">
    <citation type="submission" date="2015-10" db="EMBL/GenBank/DDBJ databases">
        <title>Erysipelothrix larvae sp. LV19 isolated from the larval gut of the rhinoceros beetle, Trypoxylus dichotomus.</title>
        <authorList>
            <person name="Lim S."/>
            <person name="Kim B.-C."/>
        </authorList>
    </citation>
    <scope>NUCLEOTIDE SEQUENCE [LARGE SCALE GENOMIC DNA]</scope>
    <source>
        <strain evidence="7 8">LV19</strain>
    </source>
</reference>
<keyword evidence="4 5" id="KW-0472">Membrane</keyword>
<dbReference type="RefSeq" id="WP_067630760.1">
    <property type="nucleotide sequence ID" value="NZ_CP013213.1"/>
</dbReference>
<evidence type="ECO:0000256" key="1">
    <source>
        <dbReference type="ARBA" id="ARBA00004141"/>
    </source>
</evidence>
<protein>
    <submittedName>
        <fullName evidence="7">Potassium transporter</fullName>
    </submittedName>
</protein>
<dbReference type="Proteomes" id="UP000063781">
    <property type="component" value="Chromosome"/>
</dbReference>
<keyword evidence="2 5" id="KW-0812">Transmembrane</keyword>
<feature type="transmembrane region" description="Helical" evidence="5">
    <location>
        <begin position="332"/>
        <end position="355"/>
    </location>
</feature>
<feature type="transmembrane region" description="Helical" evidence="5">
    <location>
        <begin position="270"/>
        <end position="287"/>
    </location>
</feature>
<proteinExistence type="predicted"/>
<name>A0A0X8GYM6_9FIRM</name>
<dbReference type="Gene3D" id="1.20.1530.20">
    <property type="match status" value="1"/>
</dbReference>
<keyword evidence="8" id="KW-1185">Reference proteome</keyword>
<organism evidence="7 8">
    <name type="scientific">Erysipelothrix larvae</name>
    <dbReference type="NCBI Taxonomy" id="1514105"/>
    <lineage>
        <taxon>Bacteria</taxon>
        <taxon>Bacillati</taxon>
        <taxon>Bacillota</taxon>
        <taxon>Erysipelotrichia</taxon>
        <taxon>Erysipelotrichales</taxon>
        <taxon>Erysipelotrichaceae</taxon>
        <taxon>Erysipelothrix</taxon>
    </lineage>
</organism>
<feature type="transmembrane region" description="Helical" evidence="5">
    <location>
        <begin position="361"/>
        <end position="381"/>
    </location>
</feature>
<dbReference type="GO" id="GO:0016020">
    <property type="term" value="C:membrane"/>
    <property type="evidence" value="ECO:0007669"/>
    <property type="project" value="UniProtKB-SubCell"/>
</dbReference>
<feature type="transmembrane region" description="Helical" evidence="5">
    <location>
        <begin position="24"/>
        <end position="44"/>
    </location>
</feature>
<evidence type="ECO:0000313" key="7">
    <source>
        <dbReference type="EMBL" id="AMC92825.1"/>
    </source>
</evidence>
<dbReference type="InterPro" id="IPR038770">
    <property type="entry name" value="Na+/solute_symporter_sf"/>
</dbReference>
<feature type="transmembrane region" description="Helical" evidence="5">
    <location>
        <begin position="293"/>
        <end position="320"/>
    </location>
</feature>
<dbReference type="Pfam" id="PF00999">
    <property type="entry name" value="Na_H_Exchanger"/>
    <property type="match status" value="1"/>
</dbReference>
<dbReference type="GO" id="GO:1902600">
    <property type="term" value="P:proton transmembrane transport"/>
    <property type="evidence" value="ECO:0007669"/>
    <property type="project" value="InterPro"/>
</dbReference>
<keyword evidence="3 5" id="KW-1133">Transmembrane helix</keyword>
<feature type="transmembrane region" description="Helical" evidence="5">
    <location>
        <begin position="184"/>
        <end position="203"/>
    </location>
</feature>
<feature type="transmembrane region" description="Helical" evidence="5">
    <location>
        <begin position="215"/>
        <end position="232"/>
    </location>
</feature>
<dbReference type="InterPro" id="IPR051843">
    <property type="entry name" value="CPA1_transporter"/>
</dbReference>
<accession>A0A0X8GYM6</accession>
<feature type="transmembrane region" description="Helical" evidence="5">
    <location>
        <begin position="112"/>
        <end position="130"/>
    </location>
</feature>
<dbReference type="InterPro" id="IPR006153">
    <property type="entry name" value="Cation/H_exchanger_TM"/>
</dbReference>
<dbReference type="PANTHER" id="PTHR31102:SF1">
    <property type="entry name" value="CATION_H+ EXCHANGER DOMAIN-CONTAINING PROTEIN"/>
    <property type="match status" value="1"/>
</dbReference>
<evidence type="ECO:0000256" key="2">
    <source>
        <dbReference type="ARBA" id="ARBA00022692"/>
    </source>
</evidence>
<sequence>MLQSIGLIFIIGFIMQEVFQKVKIPSLVGFLWSGILLGPFGFNILDESLLNISGDLREVALLIILTQAGLSLELSDFKKMGHKAIFMSFVPACFEIFATFMVSQYLFGLSPVDALLLGAIIASASPAVIVPRMLKLMKEGYGIKKGIPQLILTGDSVDDVFNIVVFSSVLGLQGGGKLTFSQFLLIPVSILIGVAIGVGLGLIVSKLFERIKHRFEFKTLLLLSVGFLLMGVESYVESFFPFSALICVIAMGVTLLNMQPKDAVSVSNQLSKLWIGAQVLLFALVGASVNINYITFAGISAILMMIVVLCIRGVGILLSLSGSDFTLKEKLFCVLSGIPKATVQAAIGGIPLAMGIASGELILAISVIAILFTAPIGAMLLDTLYPKLLTDDRNTDRIIS</sequence>
<comment type="subcellular location">
    <subcellularLocation>
        <location evidence="1">Membrane</location>
        <topology evidence="1">Multi-pass membrane protein</topology>
    </subcellularLocation>
</comment>
<feature type="transmembrane region" description="Helical" evidence="5">
    <location>
        <begin position="238"/>
        <end position="258"/>
    </location>
</feature>
<evidence type="ECO:0000313" key="8">
    <source>
        <dbReference type="Proteomes" id="UP000063781"/>
    </source>
</evidence>